<evidence type="ECO:0000313" key="3">
    <source>
        <dbReference type="Proteomes" id="UP001153148"/>
    </source>
</evidence>
<accession>A0ABN7PHH9</accession>
<evidence type="ECO:0000256" key="1">
    <source>
        <dbReference type="SAM" id="Coils"/>
    </source>
</evidence>
<gene>
    <name evidence="2" type="ORF">TPAB3V08_LOCUS14168</name>
</gene>
<evidence type="ECO:0008006" key="4">
    <source>
        <dbReference type="Google" id="ProtNLM"/>
    </source>
</evidence>
<organism evidence="2 3">
    <name type="scientific">Timema podura</name>
    <name type="common">Walking stick</name>
    <dbReference type="NCBI Taxonomy" id="61482"/>
    <lineage>
        <taxon>Eukaryota</taxon>
        <taxon>Metazoa</taxon>
        <taxon>Ecdysozoa</taxon>
        <taxon>Arthropoda</taxon>
        <taxon>Hexapoda</taxon>
        <taxon>Insecta</taxon>
        <taxon>Pterygota</taxon>
        <taxon>Neoptera</taxon>
        <taxon>Polyneoptera</taxon>
        <taxon>Phasmatodea</taxon>
        <taxon>Timematodea</taxon>
        <taxon>Timematoidea</taxon>
        <taxon>Timematidae</taxon>
        <taxon>Timema</taxon>
    </lineage>
</organism>
<feature type="non-terminal residue" evidence="2">
    <location>
        <position position="94"/>
    </location>
</feature>
<proteinExistence type="predicted"/>
<sequence length="94" mass="10641">MPKLASAVRDSPLLINEIKSLRLALKRLQEEKTQLQAKLMQNQLANLRPLTVPKKIVSVKDATEPRVADEKQDKNRDNLNILSKEASVLLKVML</sequence>
<dbReference type="Proteomes" id="UP001153148">
    <property type="component" value="Unassembled WGS sequence"/>
</dbReference>
<name>A0ABN7PHH9_TIMPD</name>
<dbReference type="EMBL" id="CAJPIN010065225">
    <property type="protein sequence ID" value="CAG2067225.1"/>
    <property type="molecule type" value="Genomic_DNA"/>
</dbReference>
<reference evidence="2" key="1">
    <citation type="submission" date="2021-03" db="EMBL/GenBank/DDBJ databases">
        <authorList>
            <person name="Tran Van P."/>
        </authorList>
    </citation>
    <scope>NUCLEOTIDE SEQUENCE</scope>
</reference>
<keyword evidence="3" id="KW-1185">Reference proteome</keyword>
<evidence type="ECO:0000313" key="2">
    <source>
        <dbReference type="EMBL" id="CAG2067225.1"/>
    </source>
</evidence>
<feature type="coiled-coil region" evidence="1">
    <location>
        <begin position="11"/>
        <end position="45"/>
    </location>
</feature>
<keyword evidence="1" id="KW-0175">Coiled coil</keyword>
<comment type="caution">
    <text evidence="2">The sequence shown here is derived from an EMBL/GenBank/DDBJ whole genome shotgun (WGS) entry which is preliminary data.</text>
</comment>
<protein>
    <recommendedName>
        <fullName evidence="4">MTFR1</fullName>
    </recommendedName>
</protein>